<dbReference type="PANTHER" id="PTHR39176:SF1">
    <property type="entry name" value="PERIPLASMIC PROTEIN"/>
    <property type="match status" value="1"/>
</dbReference>
<feature type="domain" description="Lysozyme inhibitor LprI-like N-terminal" evidence="2">
    <location>
        <begin position="40"/>
        <end position="127"/>
    </location>
</feature>
<evidence type="ECO:0000313" key="3">
    <source>
        <dbReference type="EMBL" id="MBA4467451.1"/>
    </source>
</evidence>
<reference evidence="3 4" key="1">
    <citation type="journal article" date="2020" name="J. Appl. Phycol.">
        <title>Morphological changes and genome evolution in Raphidiopsis raciborskii CS-506 after 23 years in culture.</title>
        <authorList>
            <person name="Willis A."/>
            <person name="Bent S.J."/>
            <person name="Jameson I.D."/>
        </authorList>
    </citation>
    <scope>NUCLEOTIDE SEQUENCE [LARGE SCALE GENOMIC DNA]</scope>
    <source>
        <strain evidence="3 4">CS-506_A</strain>
    </source>
</reference>
<keyword evidence="1" id="KW-0472">Membrane</keyword>
<keyword evidence="1" id="KW-1133">Transmembrane helix</keyword>
<sequence>MKKPFIYIIMIVTGMLGSSALLVEPQLTAIAQSPNCVNRITQYDMNLCASLDAKVADGKLNQIYKQVRVRYNANPEAKLLIDAQKAWIKYRDASCAFSRGRFQGGSIVPMVYHGCLERLTKERTKELESYLQEGSFSKR</sequence>
<organism evidence="3 4">
    <name type="scientific">Cylindrospermopsis raciborskii CS-506_A</name>
    <dbReference type="NCBI Taxonomy" id="2585140"/>
    <lineage>
        <taxon>Bacteria</taxon>
        <taxon>Bacillati</taxon>
        <taxon>Cyanobacteriota</taxon>
        <taxon>Cyanophyceae</taxon>
        <taxon>Nostocales</taxon>
        <taxon>Aphanizomenonaceae</taxon>
        <taxon>Cylindrospermopsis</taxon>
    </lineage>
</organism>
<dbReference type="InterPro" id="IPR009739">
    <property type="entry name" value="LprI-like_N"/>
</dbReference>
<name>A0A838WPB0_9CYAN</name>
<protein>
    <submittedName>
        <fullName evidence="3">Lysozyme inhibitor LprI family protein</fullName>
    </submittedName>
</protein>
<dbReference type="Pfam" id="PF07007">
    <property type="entry name" value="LprI"/>
    <property type="match status" value="1"/>
</dbReference>
<dbReference type="PANTHER" id="PTHR39176">
    <property type="entry name" value="PERIPLASMIC PROTEIN-RELATED"/>
    <property type="match status" value="1"/>
</dbReference>
<gene>
    <name evidence="3" type="ORF">FHK98_19920</name>
</gene>
<comment type="caution">
    <text evidence="3">The sequence shown here is derived from an EMBL/GenBank/DDBJ whole genome shotgun (WGS) entry which is preliminary data.</text>
</comment>
<feature type="transmembrane region" description="Helical" evidence="1">
    <location>
        <begin position="6"/>
        <end position="23"/>
    </location>
</feature>
<keyword evidence="1" id="KW-0812">Transmembrane</keyword>
<evidence type="ECO:0000256" key="1">
    <source>
        <dbReference type="SAM" id="Phobius"/>
    </source>
</evidence>
<accession>A0A838WPB0</accession>
<dbReference type="Proteomes" id="UP000538075">
    <property type="component" value="Unassembled WGS sequence"/>
</dbReference>
<proteinExistence type="predicted"/>
<evidence type="ECO:0000259" key="2">
    <source>
        <dbReference type="Pfam" id="PF07007"/>
    </source>
</evidence>
<dbReference type="Gene3D" id="1.20.1270.180">
    <property type="match status" value="1"/>
</dbReference>
<dbReference type="AlphaFoldDB" id="A0A838WPB0"/>
<dbReference type="EMBL" id="VDFG01001347">
    <property type="protein sequence ID" value="MBA4467451.1"/>
    <property type="molecule type" value="Genomic_DNA"/>
</dbReference>
<evidence type="ECO:0000313" key="4">
    <source>
        <dbReference type="Proteomes" id="UP000538075"/>
    </source>
</evidence>